<dbReference type="SUPFAM" id="SSF53474">
    <property type="entry name" value="alpha/beta-Hydrolases"/>
    <property type="match status" value="1"/>
</dbReference>
<dbReference type="RefSeq" id="WP_189988657.1">
    <property type="nucleotide sequence ID" value="NZ_BMZS01000003.1"/>
</dbReference>
<dbReference type="AlphaFoldDB" id="A0A918XRU7"/>
<dbReference type="InterPro" id="IPR029058">
    <property type="entry name" value="AB_hydrolase_fold"/>
</dbReference>
<evidence type="ECO:0000313" key="2">
    <source>
        <dbReference type="EMBL" id="GHD47839.1"/>
    </source>
</evidence>
<gene>
    <name evidence="2" type="ORF">GCM10017083_18690</name>
</gene>
<dbReference type="GO" id="GO:0047372">
    <property type="term" value="F:monoacylglycerol lipase activity"/>
    <property type="evidence" value="ECO:0007669"/>
    <property type="project" value="TreeGrafter"/>
</dbReference>
<dbReference type="InterPro" id="IPR000073">
    <property type="entry name" value="AB_hydrolase_1"/>
</dbReference>
<keyword evidence="3" id="KW-1185">Reference proteome</keyword>
<dbReference type="Gene3D" id="3.40.50.1820">
    <property type="entry name" value="alpha/beta hydrolase"/>
    <property type="match status" value="1"/>
</dbReference>
<accession>A0A918XRU7</accession>
<reference evidence="2" key="2">
    <citation type="submission" date="2020-09" db="EMBL/GenBank/DDBJ databases">
        <authorList>
            <person name="Sun Q."/>
            <person name="Kim S."/>
        </authorList>
    </citation>
    <scope>NUCLEOTIDE SEQUENCE</scope>
    <source>
        <strain evidence="2">KCTC 42651</strain>
    </source>
</reference>
<dbReference type="PANTHER" id="PTHR43798">
    <property type="entry name" value="MONOACYLGLYCEROL LIPASE"/>
    <property type="match status" value="1"/>
</dbReference>
<sequence>MAWFDGFDRRDVTTSGTVIHVRAGGSGPPLLLLHGHPETHLMWRHLAHRLAERFTVVAADLRGYGASGKPPSDGDHAPYSKRAMARDMAEVMTALGHRRFMVAGHDRGGRVAHRLARDHRDRVTRLAVLDICPTLDMYERTDMAFARAYYHWFFLIQPYDYPERMIGADPAFYLRAKLGRAAAAGAFPADVVAEYLRHFARPETIHAVCEDYRASAGIDLEHDRADRDRPLDIPVLALWGADGVVGRTYDVAAVWQAYTTRPVQGTAIPGGHFLAEEAPDETLAALLPFLEG</sequence>
<protein>
    <submittedName>
        <fullName evidence="2">Fluoroacetate dehalogenase</fullName>
    </submittedName>
</protein>
<dbReference type="InterPro" id="IPR000639">
    <property type="entry name" value="Epox_hydrolase-like"/>
</dbReference>
<feature type="domain" description="AB hydrolase-1" evidence="1">
    <location>
        <begin position="28"/>
        <end position="278"/>
    </location>
</feature>
<dbReference type="InterPro" id="IPR050266">
    <property type="entry name" value="AB_hydrolase_sf"/>
</dbReference>
<dbReference type="GO" id="GO:0016020">
    <property type="term" value="C:membrane"/>
    <property type="evidence" value="ECO:0007669"/>
    <property type="project" value="TreeGrafter"/>
</dbReference>
<proteinExistence type="predicted"/>
<dbReference type="EMBL" id="BMZS01000003">
    <property type="protein sequence ID" value="GHD47839.1"/>
    <property type="molecule type" value="Genomic_DNA"/>
</dbReference>
<name>A0A918XRU7_9PROT</name>
<dbReference type="GO" id="GO:0046464">
    <property type="term" value="P:acylglycerol catabolic process"/>
    <property type="evidence" value="ECO:0007669"/>
    <property type="project" value="TreeGrafter"/>
</dbReference>
<dbReference type="PANTHER" id="PTHR43798:SF33">
    <property type="entry name" value="HYDROLASE, PUTATIVE (AFU_ORTHOLOGUE AFUA_2G14860)-RELATED"/>
    <property type="match status" value="1"/>
</dbReference>
<evidence type="ECO:0000259" key="1">
    <source>
        <dbReference type="Pfam" id="PF00561"/>
    </source>
</evidence>
<organism evidence="2 3">
    <name type="scientific">Thalassobaculum fulvum</name>
    <dbReference type="NCBI Taxonomy" id="1633335"/>
    <lineage>
        <taxon>Bacteria</taxon>
        <taxon>Pseudomonadati</taxon>
        <taxon>Pseudomonadota</taxon>
        <taxon>Alphaproteobacteria</taxon>
        <taxon>Rhodospirillales</taxon>
        <taxon>Thalassobaculaceae</taxon>
        <taxon>Thalassobaculum</taxon>
    </lineage>
</organism>
<dbReference type="PRINTS" id="PR00412">
    <property type="entry name" value="EPOXHYDRLASE"/>
</dbReference>
<evidence type="ECO:0000313" key="3">
    <source>
        <dbReference type="Proteomes" id="UP000630353"/>
    </source>
</evidence>
<reference evidence="2" key="1">
    <citation type="journal article" date="2014" name="Int. J. Syst. Evol. Microbiol.">
        <title>Complete genome sequence of Corynebacterium casei LMG S-19264T (=DSM 44701T), isolated from a smear-ripened cheese.</title>
        <authorList>
            <consortium name="US DOE Joint Genome Institute (JGI-PGF)"/>
            <person name="Walter F."/>
            <person name="Albersmeier A."/>
            <person name="Kalinowski J."/>
            <person name="Ruckert C."/>
        </authorList>
    </citation>
    <scope>NUCLEOTIDE SEQUENCE</scope>
    <source>
        <strain evidence="2">KCTC 42651</strain>
    </source>
</reference>
<dbReference type="Pfam" id="PF00561">
    <property type="entry name" value="Abhydrolase_1"/>
    <property type="match status" value="1"/>
</dbReference>
<dbReference type="Proteomes" id="UP000630353">
    <property type="component" value="Unassembled WGS sequence"/>
</dbReference>
<comment type="caution">
    <text evidence="2">The sequence shown here is derived from an EMBL/GenBank/DDBJ whole genome shotgun (WGS) entry which is preliminary data.</text>
</comment>